<accession>A0AA39X980</accession>
<evidence type="ECO:0000313" key="2">
    <source>
        <dbReference type="Proteomes" id="UP001174934"/>
    </source>
</evidence>
<name>A0AA39X980_9PEZI</name>
<organism evidence="1 2">
    <name type="scientific">Bombardia bombarda</name>
    <dbReference type="NCBI Taxonomy" id="252184"/>
    <lineage>
        <taxon>Eukaryota</taxon>
        <taxon>Fungi</taxon>
        <taxon>Dikarya</taxon>
        <taxon>Ascomycota</taxon>
        <taxon>Pezizomycotina</taxon>
        <taxon>Sordariomycetes</taxon>
        <taxon>Sordariomycetidae</taxon>
        <taxon>Sordariales</taxon>
        <taxon>Lasiosphaeriaceae</taxon>
        <taxon>Bombardia</taxon>
    </lineage>
</organism>
<sequence>MVSFRLVNIVVFLTRCCCPLLLLLLLLSSWIVCKACVCLYVVCGEVCVILWERKPTREMQEDRKVSPLTHSHPCDLLATASLSSTTSGLEIFINRCAVTTVIAVIAVAAEGATARFICLFYLVIEGACMHK</sequence>
<evidence type="ECO:0000313" key="1">
    <source>
        <dbReference type="EMBL" id="KAK0629656.1"/>
    </source>
</evidence>
<dbReference type="EMBL" id="JAULSR010000002">
    <property type="protein sequence ID" value="KAK0629656.1"/>
    <property type="molecule type" value="Genomic_DNA"/>
</dbReference>
<proteinExistence type="predicted"/>
<dbReference type="Proteomes" id="UP001174934">
    <property type="component" value="Unassembled WGS sequence"/>
</dbReference>
<comment type="caution">
    <text evidence="1">The sequence shown here is derived from an EMBL/GenBank/DDBJ whole genome shotgun (WGS) entry which is preliminary data.</text>
</comment>
<protein>
    <submittedName>
        <fullName evidence="1">Uncharacterized protein</fullName>
    </submittedName>
</protein>
<keyword evidence="2" id="KW-1185">Reference proteome</keyword>
<dbReference type="AlphaFoldDB" id="A0AA39X980"/>
<gene>
    <name evidence="1" type="ORF">B0T17DRAFT_193657</name>
</gene>
<reference evidence="1" key="1">
    <citation type="submission" date="2023-06" db="EMBL/GenBank/DDBJ databases">
        <title>Genome-scale phylogeny and comparative genomics of the fungal order Sordariales.</title>
        <authorList>
            <consortium name="Lawrence Berkeley National Laboratory"/>
            <person name="Hensen N."/>
            <person name="Bonometti L."/>
            <person name="Westerberg I."/>
            <person name="Brannstrom I.O."/>
            <person name="Guillou S."/>
            <person name="Cros-Aarteil S."/>
            <person name="Calhoun S."/>
            <person name="Haridas S."/>
            <person name="Kuo A."/>
            <person name="Mondo S."/>
            <person name="Pangilinan J."/>
            <person name="Riley R."/>
            <person name="LaButti K."/>
            <person name="Andreopoulos B."/>
            <person name="Lipzen A."/>
            <person name="Chen C."/>
            <person name="Yanf M."/>
            <person name="Daum C."/>
            <person name="Ng V."/>
            <person name="Clum A."/>
            <person name="Steindorff A."/>
            <person name="Ohm R."/>
            <person name="Martin F."/>
            <person name="Silar P."/>
            <person name="Natvig D."/>
            <person name="Lalanne C."/>
            <person name="Gautier V."/>
            <person name="Ament-velasquez S.L."/>
            <person name="Kruys A."/>
            <person name="Hutchinson M.I."/>
            <person name="Powell A.J."/>
            <person name="Barry K."/>
            <person name="Miller A.N."/>
            <person name="Grigoriev I.V."/>
            <person name="Debuchy R."/>
            <person name="Gladieux P."/>
            <person name="Thoren M.H."/>
            <person name="Johannesson H."/>
        </authorList>
    </citation>
    <scope>NUCLEOTIDE SEQUENCE</scope>
    <source>
        <strain evidence="1">SMH3391-2</strain>
    </source>
</reference>